<accession>A0ABR1R888</accession>
<protein>
    <recommendedName>
        <fullName evidence="4">F-box domain-containing protein</fullName>
    </recommendedName>
</protein>
<proteinExistence type="predicted"/>
<keyword evidence="3" id="KW-1185">Reference proteome</keyword>
<feature type="region of interest" description="Disordered" evidence="1">
    <location>
        <begin position="1"/>
        <end position="30"/>
    </location>
</feature>
<evidence type="ECO:0000313" key="3">
    <source>
        <dbReference type="Proteomes" id="UP001396898"/>
    </source>
</evidence>
<gene>
    <name evidence="2" type="ORF">PG991_013887</name>
</gene>
<dbReference type="EMBL" id="JAQQWI010000018">
    <property type="protein sequence ID" value="KAK8001665.1"/>
    <property type="molecule type" value="Genomic_DNA"/>
</dbReference>
<dbReference type="Proteomes" id="UP001396898">
    <property type="component" value="Unassembled WGS sequence"/>
</dbReference>
<feature type="region of interest" description="Disordered" evidence="1">
    <location>
        <begin position="207"/>
        <end position="226"/>
    </location>
</feature>
<evidence type="ECO:0000256" key="1">
    <source>
        <dbReference type="SAM" id="MobiDB-lite"/>
    </source>
</evidence>
<reference evidence="2 3" key="1">
    <citation type="submission" date="2023-01" db="EMBL/GenBank/DDBJ databases">
        <title>Analysis of 21 Apiospora genomes using comparative genomics revels a genus with tremendous synthesis potential of carbohydrate active enzymes and secondary metabolites.</title>
        <authorList>
            <person name="Sorensen T."/>
        </authorList>
    </citation>
    <scope>NUCLEOTIDE SEQUENCE [LARGE SCALE GENOMIC DNA]</scope>
    <source>
        <strain evidence="2 3">CBS 20057</strain>
    </source>
</reference>
<name>A0ABR1R888_9PEZI</name>
<evidence type="ECO:0008006" key="4">
    <source>
        <dbReference type="Google" id="ProtNLM"/>
    </source>
</evidence>
<evidence type="ECO:0000313" key="2">
    <source>
        <dbReference type="EMBL" id="KAK8001665.1"/>
    </source>
</evidence>
<sequence length="382" mass="43598">MHHAHDHEWTVPGAPTLPPNGSPDKPGAAQHQVLHTPELLEKILASCGDMRAVLLAQRVSLFWHDMIRHSSLLQTLLYFEPVPPFAPDEGLSPEELRDSFSLNPLLRHYFPEWLRRHPHGHQWWPQRNSWPETYGVISFARHRCQPCEHIDPEDCPAARGDDAKAVVVAPLFPPERREAFTRAGASWRRMLVCQPASMALGFHQTRREGTMPTEGGGAGLRRPWPNPGWRQDPVIDEVWQYEAARGIRGFLDTSSSSSPLDTDDEGGGLRMGTLYDVCLAQHLYYSTLRREDRHPYFRLHWLPPGYAGIFPHHTLEREFKASPPGLGVSSFAVLEDMDHHSNYGMDGTLLKTRLLDTEELESFRCDEHTERLFTPVKYPPRV</sequence>
<organism evidence="2 3">
    <name type="scientific">Apiospora marii</name>
    <dbReference type="NCBI Taxonomy" id="335849"/>
    <lineage>
        <taxon>Eukaryota</taxon>
        <taxon>Fungi</taxon>
        <taxon>Dikarya</taxon>
        <taxon>Ascomycota</taxon>
        <taxon>Pezizomycotina</taxon>
        <taxon>Sordariomycetes</taxon>
        <taxon>Xylariomycetidae</taxon>
        <taxon>Amphisphaeriales</taxon>
        <taxon>Apiosporaceae</taxon>
        <taxon>Apiospora</taxon>
    </lineage>
</organism>
<comment type="caution">
    <text evidence="2">The sequence shown here is derived from an EMBL/GenBank/DDBJ whole genome shotgun (WGS) entry which is preliminary data.</text>
</comment>